<keyword evidence="2" id="KW-1185">Reference proteome</keyword>
<dbReference type="Proteomes" id="UP000054485">
    <property type="component" value="Unassembled WGS sequence"/>
</dbReference>
<dbReference type="AlphaFoldDB" id="A0A0D0AUM4"/>
<protein>
    <submittedName>
        <fullName evidence="1">Uncharacterized protein</fullName>
    </submittedName>
</protein>
<evidence type="ECO:0000313" key="2">
    <source>
        <dbReference type="Proteomes" id="UP000054485"/>
    </source>
</evidence>
<reference evidence="1 2" key="1">
    <citation type="submission" date="2014-04" db="EMBL/GenBank/DDBJ databases">
        <authorList>
            <consortium name="DOE Joint Genome Institute"/>
            <person name="Kuo A."/>
            <person name="Ruytinx J."/>
            <person name="Rineau F."/>
            <person name="Colpaert J."/>
            <person name="Kohler A."/>
            <person name="Nagy L.G."/>
            <person name="Floudas D."/>
            <person name="Copeland A."/>
            <person name="Barry K.W."/>
            <person name="Cichocki N."/>
            <person name="Veneault-Fourrey C."/>
            <person name="LaButti K."/>
            <person name="Lindquist E.A."/>
            <person name="Lipzen A."/>
            <person name="Lundell T."/>
            <person name="Morin E."/>
            <person name="Murat C."/>
            <person name="Sun H."/>
            <person name="Tunlid A."/>
            <person name="Henrissat B."/>
            <person name="Grigoriev I.V."/>
            <person name="Hibbett D.S."/>
            <person name="Martin F."/>
            <person name="Nordberg H.P."/>
            <person name="Cantor M.N."/>
            <person name="Hua S.X."/>
        </authorList>
    </citation>
    <scope>NUCLEOTIDE SEQUENCE [LARGE SCALE GENOMIC DNA]</scope>
    <source>
        <strain evidence="1 2">UH-Slu-Lm8-n1</strain>
    </source>
</reference>
<dbReference type="EMBL" id="KN835174">
    <property type="protein sequence ID" value="KIK45381.1"/>
    <property type="molecule type" value="Genomic_DNA"/>
</dbReference>
<accession>A0A0D0AUM4</accession>
<proteinExistence type="predicted"/>
<reference evidence="2" key="2">
    <citation type="submission" date="2015-01" db="EMBL/GenBank/DDBJ databases">
        <title>Evolutionary Origins and Diversification of the Mycorrhizal Mutualists.</title>
        <authorList>
            <consortium name="DOE Joint Genome Institute"/>
            <consortium name="Mycorrhizal Genomics Consortium"/>
            <person name="Kohler A."/>
            <person name="Kuo A."/>
            <person name="Nagy L.G."/>
            <person name="Floudas D."/>
            <person name="Copeland A."/>
            <person name="Barry K.W."/>
            <person name="Cichocki N."/>
            <person name="Veneault-Fourrey C."/>
            <person name="LaButti K."/>
            <person name="Lindquist E.A."/>
            <person name="Lipzen A."/>
            <person name="Lundell T."/>
            <person name="Morin E."/>
            <person name="Murat C."/>
            <person name="Riley R."/>
            <person name="Ohm R."/>
            <person name="Sun H."/>
            <person name="Tunlid A."/>
            <person name="Henrissat B."/>
            <person name="Grigoriev I.V."/>
            <person name="Hibbett D.S."/>
            <person name="Martin F."/>
        </authorList>
    </citation>
    <scope>NUCLEOTIDE SEQUENCE [LARGE SCALE GENOMIC DNA]</scope>
    <source>
        <strain evidence="2">UH-Slu-Lm8-n1</strain>
    </source>
</reference>
<gene>
    <name evidence="1" type="ORF">CY34DRAFT_801755</name>
</gene>
<evidence type="ECO:0000313" key="1">
    <source>
        <dbReference type="EMBL" id="KIK45381.1"/>
    </source>
</evidence>
<name>A0A0D0AUM4_9AGAM</name>
<dbReference type="HOGENOM" id="CLU_2706473_0_0_1"/>
<sequence>MIPNMFAPCGHVSLVSPGHTNCAHYPDCIQAKHGAFTWLRLPLDIWQGEFVVDIPRFYGRNEHYRNVVRPCFN</sequence>
<dbReference type="InParanoid" id="A0A0D0AUM4"/>
<organism evidence="1 2">
    <name type="scientific">Suillus luteus UH-Slu-Lm8-n1</name>
    <dbReference type="NCBI Taxonomy" id="930992"/>
    <lineage>
        <taxon>Eukaryota</taxon>
        <taxon>Fungi</taxon>
        <taxon>Dikarya</taxon>
        <taxon>Basidiomycota</taxon>
        <taxon>Agaricomycotina</taxon>
        <taxon>Agaricomycetes</taxon>
        <taxon>Agaricomycetidae</taxon>
        <taxon>Boletales</taxon>
        <taxon>Suillineae</taxon>
        <taxon>Suillaceae</taxon>
        <taxon>Suillus</taxon>
    </lineage>
</organism>